<keyword evidence="4" id="KW-0131">Cell cycle</keyword>
<evidence type="ECO:0000259" key="3">
    <source>
        <dbReference type="PROSITE" id="PS51724"/>
    </source>
</evidence>
<dbReference type="PANTHER" id="PTHR38687:SF1">
    <property type="entry name" value="CELL DIVISION PROTEIN DEDD"/>
    <property type="match status" value="1"/>
</dbReference>
<dbReference type="InterPro" id="IPR007730">
    <property type="entry name" value="SPOR-like_dom"/>
</dbReference>
<dbReference type="GO" id="GO:0042834">
    <property type="term" value="F:peptidoglycan binding"/>
    <property type="evidence" value="ECO:0007669"/>
    <property type="project" value="InterPro"/>
</dbReference>
<sequence length="206" mass="21041">MDTRLKHRLAGATIIVALVVIFLPMLLEGPVKERRIDVPMDVPPAGEEAPDAGLPDKGVADAPDPGADQEAVPEPEMPANDGAGAGETDTGATGSAETQPSASATAADQTPSSPEPAADGAPAESAAPQEGGWAVQVGGFSERANAVAVRDRLRSKGYDVYVAEAEADGNAIFRVRVGPVASRERADSLAKELSGKEGLPVLVVSR</sequence>
<keyword evidence="2" id="KW-0472">Membrane</keyword>
<feature type="compositionally biased region" description="Polar residues" evidence="1">
    <location>
        <begin position="99"/>
        <end position="110"/>
    </location>
</feature>
<keyword evidence="2" id="KW-0812">Transmembrane</keyword>
<accession>A0A5B8R7U5</accession>
<dbReference type="SUPFAM" id="SSF110997">
    <property type="entry name" value="Sporulation related repeat"/>
    <property type="match status" value="1"/>
</dbReference>
<name>A0A5B8R7U5_9ZZZZ</name>
<evidence type="ECO:0000313" key="4">
    <source>
        <dbReference type="EMBL" id="QEA04541.1"/>
    </source>
</evidence>
<dbReference type="PROSITE" id="PS51724">
    <property type="entry name" value="SPOR"/>
    <property type="match status" value="1"/>
</dbReference>
<dbReference type="InterPro" id="IPR052521">
    <property type="entry name" value="Cell_div_SPOR-domain"/>
</dbReference>
<feature type="compositionally biased region" description="Low complexity" evidence="1">
    <location>
        <begin position="111"/>
        <end position="128"/>
    </location>
</feature>
<feature type="compositionally biased region" description="Low complexity" evidence="1">
    <location>
        <begin position="86"/>
        <end position="98"/>
    </location>
</feature>
<dbReference type="Pfam" id="PF05036">
    <property type="entry name" value="SPOR"/>
    <property type="match status" value="1"/>
</dbReference>
<organism evidence="4">
    <name type="scientific">uncultured organism</name>
    <dbReference type="NCBI Taxonomy" id="155900"/>
    <lineage>
        <taxon>unclassified sequences</taxon>
        <taxon>environmental samples</taxon>
    </lineage>
</organism>
<evidence type="ECO:0000256" key="1">
    <source>
        <dbReference type="SAM" id="MobiDB-lite"/>
    </source>
</evidence>
<feature type="transmembrane region" description="Helical" evidence="2">
    <location>
        <begin position="9"/>
        <end position="27"/>
    </location>
</feature>
<dbReference type="GO" id="GO:0032506">
    <property type="term" value="P:cytokinetic process"/>
    <property type="evidence" value="ECO:0007669"/>
    <property type="project" value="TreeGrafter"/>
</dbReference>
<evidence type="ECO:0000256" key="2">
    <source>
        <dbReference type="SAM" id="Phobius"/>
    </source>
</evidence>
<keyword evidence="4" id="KW-0132">Cell division</keyword>
<dbReference type="AlphaFoldDB" id="A0A5B8R7U5"/>
<gene>
    <name evidence="4" type="primary">dedD</name>
    <name evidence="4" type="ORF">KBTEX_00849</name>
</gene>
<dbReference type="InterPro" id="IPR036680">
    <property type="entry name" value="SPOR-like_sf"/>
</dbReference>
<feature type="region of interest" description="Disordered" evidence="1">
    <location>
        <begin position="38"/>
        <end position="134"/>
    </location>
</feature>
<keyword evidence="2" id="KW-1133">Transmembrane helix</keyword>
<feature type="domain" description="SPOR" evidence="3">
    <location>
        <begin position="127"/>
        <end position="206"/>
    </location>
</feature>
<dbReference type="PANTHER" id="PTHR38687">
    <property type="entry name" value="CELL DIVISION PROTEIN DEDD-RELATED"/>
    <property type="match status" value="1"/>
</dbReference>
<reference evidence="4" key="1">
    <citation type="submission" date="2019-06" db="EMBL/GenBank/DDBJ databases">
        <authorList>
            <person name="Murdoch R.W."/>
            <person name="Fathepure B."/>
        </authorList>
    </citation>
    <scope>NUCLEOTIDE SEQUENCE</scope>
</reference>
<dbReference type="Gene3D" id="3.30.70.1070">
    <property type="entry name" value="Sporulation related repeat"/>
    <property type="match status" value="1"/>
</dbReference>
<dbReference type="EMBL" id="MN079085">
    <property type="protein sequence ID" value="QEA04541.1"/>
    <property type="molecule type" value="Genomic_DNA"/>
</dbReference>
<proteinExistence type="predicted"/>
<protein>
    <submittedName>
        <fullName evidence="4">Cell division protein DedD</fullName>
    </submittedName>
</protein>